<dbReference type="CDD" id="cd03801">
    <property type="entry name" value="GT4_PimA-like"/>
    <property type="match status" value="1"/>
</dbReference>
<dbReference type="PANTHER" id="PTHR12526:SF613">
    <property type="entry name" value="PHOSPHATIDYL-MYO-INOSITOL MANNOSYLTRANSFERASE"/>
    <property type="match status" value="1"/>
</dbReference>
<feature type="domain" description="Glycosyl transferase family 1" evidence="1">
    <location>
        <begin position="220"/>
        <end position="365"/>
    </location>
</feature>
<evidence type="ECO:0000259" key="1">
    <source>
        <dbReference type="Pfam" id="PF00534"/>
    </source>
</evidence>
<proteinExistence type="predicted"/>
<evidence type="ECO:0000313" key="2">
    <source>
        <dbReference type="EMBL" id="QEX17306.1"/>
    </source>
</evidence>
<dbReference type="InterPro" id="IPR001296">
    <property type="entry name" value="Glyco_trans_1"/>
</dbReference>
<dbReference type="KEGG" id="htq:FRZ44_26020"/>
<dbReference type="SUPFAM" id="SSF53756">
    <property type="entry name" value="UDP-Glycosyltransferase/glycogen phosphorylase"/>
    <property type="match status" value="1"/>
</dbReference>
<sequence length="576" mass="63385">MEEPGPMTARATETETLDAADKRRPNAAIMFAAEGYDTSRPKLMGRHAAGEGFLKGFARHAGVERFWGLVPTENDGRHFSETLHQLKPGTPVSVAVYSRLEMLKEPGSLFLPGPGIADHAWMRRSKCNQRDFSISGITHTTASFGAMDSIAGLVTGPVQRWDALICSSVSVRKTVDRVVDAQMEFFRDRLGATGKPTLPELPVIPLGVDCDAFKLGGGVRRTWRDRLHIDERDLVLLFMGRLSFHAKAHPLPMYLAAEAAAKAIKGKVHLIQAGWFANDAIEQAFRSGAREFCPSVNAIFLDGRKKDVRNEIWAAADVFVSFSDNIQETFGLTPIEAMAAGLPCLVSDWDGYMDTVRDGEDGFRVRTWQPPAPLGEDLIYRQTSGADSYDRYCGNACQFVSVDPQDAAEALVRLAKNGDLREKLGSQARQRAREVFDWKVVIGQYQQLWGELDRIRKNAKESAPRGKGPAWPARLDPFDAFAHYPTNQLAPDTKVAAVAGADVKRLDAMRRQPASSYASSIFPDRNDCMAVLAHLATAKTASADDLAALAPAERQDSLRRGLAWLAKHGLVRLLPE</sequence>
<dbReference type="PANTHER" id="PTHR12526">
    <property type="entry name" value="GLYCOSYLTRANSFERASE"/>
    <property type="match status" value="1"/>
</dbReference>
<dbReference type="Gene3D" id="3.40.50.2000">
    <property type="entry name" value="Glycogen Phosphorylase B"/>
    <property type="match status" value="1"/>
</dbReference>
<name>A0A5J6MR02_9PROT</name>
<organism evidence="2 3">
    <name type="scientific">Hypericibacter terrae</name>
    <dbReference type="NCBI Taxonomy" id="2602015"/>
    <lineage>
        <taxon>Bacteria</taxon>
        <taxon>Pseudomonadati</taxon>
        <taxon>Pseudomonadota</taxon>
        <taxon>Alphaproteobacteria</taxon>
        <taxon>Rhodospirillales</taxon>
        <taxon>Dongiaceae</taxon>
        <taxon>Hypericibacter</taxon>
    </lineage>
</organism>
<protein>
    <recommendedName>
        <fullName evidence="1">Glycosyl transferase family 1 domain-containing protein</fullName>
    </recommendedName>
</protein>
<reference evidence="2 3" key="1">
    <citation type="submission" date="2019-08" db="EMBL/GenBank/DDBJ databases">
        <title>Hyperibacter terrae gen. nov., sp. nov. and Hyperibacter viscosus sp. nov., two new members in the family Rhodospirillaceae isolated from the rhizosphere of Hypericum perforatum.</title>
        <authorList>
            <person name="Noviana Z."/>
        </authorList>
    </citation>
    <scope>NUCLEOTIDE SEQUENCE [LARGE SCALE GENOMIC DNA]</scope>
    <source>
        <strain evidence="2 3">R5913</strain>
    </source>
</reference>
<gene>
    <name evidence="2" type="ORF">FRZ44_26020</name>
</gene>
<evidence type="ECO:0000313" key="3">
    <source>
        <dbReference type="Proteomes" id="UP000326202"/>
    </source>
</evidence>
<accession>A0A5J6MR02</accession>
<dbReference type="AlphaFoldDB" id="A0A5J6MR02"/>
<dbReference type="Pfam" id="PF00534">
    <property type="entry name" value="Glycos_transf_1"/>
    <property type="match status" value="1"/>
</dbReference>
<keyword evidence="3" id="KW-1185">Reference proteome</keyword>
<dbReference type="EMBL" id="CP042906">
    <property type="protein sequence ID" value="QEX17306.1"/>
    <property type="molecule type" value="Genomic_DNA"/>
</dbReference>
<dbReference type="GO" id="GO:0016757">
    <property type="term" value="F:glycosyltransferase activity"/>
    <property type="evidence" value="ECO:0007669"/>
    <property type="project" value="InterPro"/>
</dbReference>
<dbReference type="Proteomes" id="UP000326202">
    <property type="component" value="Chromosome"/>
</dbReference>
<dbReference type="RefSeq" id="WP_225308669.1">
    <property type="nucleotide sequence ID" value="NZ_CP042906.1"/>
</dbReference>